<reference evidence="2" key="1">
    <citation type="submission" date="2018-01" db="EMBL/GenBank/DDBJ databases">
        <title>An insight into the sialome of Amazonian anophelines.</title>
        <authorList>
            <person name="Ribeiro J.M."/>
            <person name="Scarpassa V."/>
            <person name="Calvo E."/>
        </authorList>
    </citation>
    <scope>NUCLEOTIDE SEQUENCE</scope>
    <source>
        <tissue evidence="2">Salivary glands</tissue>
    </source>
</reference>
<dbReference type="EMBL" id="GGFK01006530">
    <property type="protein sequence ID" value="MBW39851.1"/>
    <property type="molecule type" value="Transcribed_RNA"/>
</dbReference>
<accession>A0A2M4AGE3</accession>
<sequence length="71" mass="8408">MNGVVAMGSNEYNSGNNNSEASPAREEYRKEIDCSPPPVKVSKRDKERERDRERRERREREREERERAVVS</sequence>
<feature type="compositionally biased region" description="Basic and acidic residues" evidence="1">
    <location>
        <begin position="42"/>
        <end position="71"/>
    </location>
</feature>
<evidence type="ECO:0000313" key="2">
    <source>
        <dbReference type="EMBL" id="MBW39851.1"/>
    </source>
</evidence>
<proteinExistence type="predicted"/>
<feature type="region of interest" description="Disordered" evidence="1">
    <location>
        <begin position="1"/>
        <end position="71"/>
    </location>
</feature>
<organism evidence="2">
    <name type="scientific">Anopheles triannulatus</name>
    <dbReference type="NCBI Taxonomy" id="58253"/>
    <lineage>
        <taxon>Eukaryota</taxon>
        <taxon>Metazoa</taxon>
        <taxon>Ecdysozoa</taxon>
        <taxon>Arthropoda</taxon>
        <taxon>Hexapoda</taxon>
        <taxon>Insecta</taxon>
        <taxon>Pterygota</taxon>
        <taxon>Neoptera</taxon>
        <taxon>Endopterygota</taxon>
        <taxon>Diptera</taxon>
        <taxon>Nematocera</taxon>
        <taxon>Culicoidea</taxon>
        <taxon>Culicidae</taxon>
        <taxon>Anophelinae</taxon>
        <taxon>Anopheles</taxon>
    </lineage>
</organism>
<evidence type="ECO:0000256" key="1">
    <source>
        <dbReference type="SAM" id="MobiDB-lite"/>
    </source>
</evidence>
<feature type="compositionally biased region" description="Basic and acidic residues" evidence="1">
    <location>
        <begin position="23"/>
        <end position="33"/>
    </location>
</feature>
<feature type="compositionally biased region" description="Low complexity" evidence="1">
    <location>
        <begin position="8"/>
        <end position="22"/>
    </location>
</feature>
<name>A0A2M4AGE3_9DIPT</name>
<protein>
    <submittedName>
        <fullName evidence="2">Uncharacterized protein</fullName>
    </submittedName>
</protein>
<dbReference type="AlphaFoldDB" id="A0A2M4AGE3"/>